<evidence type="ECO:0000313" key="2">
    <source>
        <dbReference type="EMBL" id="TWU00313.1"/>
    </source>
</evidence>
<evidence type="ECO:0000313" key="3">
    <source>
        <dbReference type="Proteomes" id="UP000317421"/>
    </source>
</evidence>
<name>A0A5C6AJV8_9BACT</name>
<comment type="caution">
    <text evidence="2">The sequence shown here is derived from an EMBL/GenBank/DDBJ whole genome shotgun (WGS) entry which is preliminary data.</text>
</comment>
<dbReference type="RefSeq" id="WP_197526287.1">
    <property type="nucleotide sequence ID" value="NZ_SJPR01000001.1"/>
</dbReference>
<evidence type="ECO:0000256" key="1">
    <source>
        <dbReference type="SAM" id="Phobius"/>
    </source>
</evidence>
<reference evidence="2 3" key="1">
    <citation type="submission" date="2019-02" db="EMBL/GenBank/DDBJ databases">
        <title>Deep-cultivation of Planctomycetes and their phenomic and genomic characterization uncovers novel biology.</title>
        <authorList>
            <person name="Wiegand S."/>
            <person name="Jogler M."/>
            <person name="Boedeker C."/>
            <person name="Pinto D."/>
            <person name="Vollmers J."/>
            <person name="Rivas-Marin E."/>
            <person name="Kohn T."/>
            <person name="Peeters S.H."/>
            <person name="Heuer A."/>
            <person name="Rast P."/>
            <person name="Oberbeckmann S."/>
            <person name="Bunk B."/>
            <person name="Jeske O."/>
            <person name="Meyerdierks A."/>
            <person name="Storesund J.E."/>
            <person name="Kallscheuer N."/>
            <person name="Luecker S."/>
            <person name="Lage O.M."/>
            <person name="Pohl T."/>
            <person name="Merkel B.J."/>
            <person name="Hornburger P."/>
            <person name="Mueller R.-W."/>
            <person name="Bruemmer F."/>
            <person name="Labrenz M."/>
            <person name="Spormann A.M."/>
            <person name="Op Den Camp H."/>
            <person name="Overmann J."/>
            <person name="Amann R."/>
            <person name="Jetten M.S.M."/>
            <person name="Mascher T."/>
            <person name="Medema M.H."/>
            <person name="Devos D.P."/>
            <person name="Kaster A.-K."/>
            <person name="Ovreas L."/>
            <person name="Rohde M."/>
            <person name="Galperin M.Y."/>
            <person name="Jogler C."/>
        </authorList>
    </citation>
    <scope>NUCLEOTIDE SEQUENCE [LARGE SCALE GENOMIC DNA]</scope>
    <source>
        <strain evidence="2 3">Pla108</strain>
    </source>
</reference>
<keyword evidence="1" id="KW-0472">Membrane</keyword>
<gene>
    <name evidence="2" type="ORF">Pla108_12620</name>
</gene>
<sequence>MAEFMEACFELCLYILTDEKPSRAMRITRAVIIWLVLFLILSALVVFGLNYFFG</sequence>
<feature type="transmembrane region" description="Helical" evidence="1">
    <location>
        <begin position="30"/>
        <end position="53"/>
    </location>
</feature>
<dbReference type="EMBL" id="SJPR01000001">
    <property type="protein sequence ID" value="TWU00313.1"/>
    <property type="molecule type" value="Genomic_DNA"/>
</dbReference>
<keyword evidence="1" id="KW-1133">Transmembrane helix</keyword>
<proteinExistence type="predicted"/>
<organism evidence="2 3">
    <name type="scientific">Botrimarina colliarenosi</name>
    <dbReference type="NCBI Taxonomy" id="2528001"/>
    <lineage>
        <taxon>Bacteria</taxon>
        <taxon>Pseudomonadati</taxon>
        <taxon>Planctomycetota</taxon>
        <taxon>Planctomycetia</taxon>
        <taxon>Pirellulales</taxon>
        <taxon>Lacipirellulaceae</taxon>
        <taxon>Botrimarina</taxon>
    </lineage>
</organism>
<protein>
    <submittedName>
        <fullName evidence="2">Uncharacterized protein</fullName>
    </submittedName>
</protein>
<dbReference type="Proteomes" id="UP000317421">
    <property type="component" value="Unassembled WGS sequence"/>
</dbReference>
<dbReference type="AlphaFoldDB" id="A0A5C6AJV8"/>
<keyword evidence="3" id="KW-1185">Reference proteome</keyword>
<accession>A0A5C6AJV8</accession>
<keyword evidence="1" id="KW-0812">Transmembrane</keyword>